<keyword evidence="5 10" id="KW-0378">Hydrolase</keyword>
<evidence type="ECO:0000256" key="2">
    <source>
        <dbReference type="ARBA" id="ARBA00004987"/>
    </source>
</evidence>
<evidence type="ECO:0000256" key="8">
    <source>
        <dbReference type="ARBA" id="ARBA00023295"/>
    </source>
</evidence>
<accession>A0ABP0C787</accession>
<reference evidence="12 13" key="1">
    <citation type="submission" date="2024-01" db="EMBL/GenBank/DDBJ databases">
        <authorList>
            <person name="Allen C."/>
            <person name="Tagirdzhanova G."/>
        </authorList>
    </citation>
    <scope>NUCLEOTIDE SEQUENCE [LARGE SCALE GENOMIC DNA]</scope>
</reference>
<dbReference type="SMART" id="SM00758">
    <property type="entry name" value="PA14"/>
    <property type="match status" value="1"/>
</dbReference>
<dbReference type="InterPro" id="IPR050288">
    <property type="entry name" value="Cellulose_deg_GH3"/>
</dbReference>
<sequence>MKRTQIDIEAVLAQLSLDEKVALLAGIDGWHTKAIPRLGVPSIRLSDGPNGVRGTRFFNGVPAACLPCETALGATFDQDLVRELGQLLGQECKAKGAHVLLGPTINIQRGPLGGRGFESFSEDPVLSGTLAASYCEGVQAEDIIPTPKHLVCNDQEHERVAVNSIVTDRALREIYLLPFQIALGRARPGALMTSYNKVNGTHASEDPRLLRDIVRREWGFDGLIMSDWFGTYSVSEALNAGLDLEMPGMSHFRGPCLIHAITSNKVKEHVVDERVRSVLRLVQLAARAQIPEMAPEVQRNLPATSALLRRAASESVVLLKNEDHILPLSPAKTTLVIGPNANIAAYCGGGSAALPAYYTTTPLEGIRNKAAALSSSLSPPRDLVTFTQGAYGHKELPLLGEQLRAPEDGRVGYTFRVYTESKEQNPARVAVDTLHMTSSSAFLMDYVHPEVKGDLYYITMDGNFTPAETGDYEFGLTVAGTGLLYVDGELVVDNKTNQRQGTSFFGIGTPEERGVIHLTAGQTYAVHVDYGTAPTSTLKVKNVVSFGPGGVRVGGARRIEPAQAVEEAVRLASDTASFDQVVVCVGLNSDWESEGFDRPHMDLPAGSDALVHRVLAARADAVVVVQSGTPVTMPWAPQTKALLQAWYGGNEAGNGIADVLFGDVNPAAKLPLSFPVTLAQNPSYLNYRSEGGRVLYGEDVYVGYRYYDSIGVQPLFRFGHGLSYTSFAASGLAVTVVDTPAIKAASLTLVLTVANTGDRAGAEVLQVYVAPPPTTTAVRRPVRELKAFHKVPLLQPGESRAVALPPISLALATSYWDENRDAWLSEAGAYTVHVVGTGAGNTVSQTFAVHASRWWTGLLGDVSGSTTNGHA</sequence>
<evidence type="ECO:0000313" key="12">
    <source>
        <dbReference type="EMBL" id="CAK7227874.1"/>
    </source>
</evidence>
<dbReference type="Pfam" id="PF00933">
    <property type="entry name" value="Glyco_hydro_3"/>
    <property type="match status" value="1"/>
</dbReference>
<evidence type="ECO:0000256" key="4">
    <source>
        <dbReference type="ARBA" id="ARBA00012744"/>
    </source>
</evidence>
<dbReference type="InterPro" id="IPR011658">
    <property type="entry name" value="PA14_dom"/>
</dbReference>
<evidence type="ECO:0000256" key="9">
    <source>
        <dbReference type="ARBA" id="ARBA00023326"/>
    </source>
</evidence>
<keyword evidence="13" id="KW-1185">Reference proteome</keyword>
<gene>
    <name evidence="12" type="ORF">SCUCBS95973_006689</name>
</gene>
<dbReference type="InterPro" id="IPR036881">
    <property type="entry name" value="Glyco_hydro_3_C_sf"/>
</dbReference>
<keyword evidence="7 10" id="KW-0119">Carbohydrate metabolism</keyword>
<dbReference type="Gene3D" id="2.60.120.260">
    <property type="entry name" value="Galactose-binding domain-like"/>
    <property type="match status" value="1"/>
</dbReference>
<dbReference type="InterPro" id="IPR013783">
    <property type="entry name" value="Ig-like_fold"/>
</dbReference>
<dbReference type="InterPro" id="IPR019800">
    <property type="entry name" value="Glyco_hydro_3_AS"/>
</dbReference>
<evidence type="ECO:0000256" key="1">
    <source>
        <dbReference type="ARBA" id="ARBA00000448"/>
    </source>
</evidence>
<evidence type="ECO:0000256" key="3">
    <source>
        <dbReference type="ARBA" id="ARBA00005336"/>
    </source>
</evidence>
<dbReference type="SUPFAM" id="SSF52279">
    <property type="entry name" value="Beta-D-glucan exohydrolase, C-terminal domain"/>
    <property type="match status" value="1"/>
</dbReference>
<comment type="catalytic activity">
    <reaction evidence="1 10">
        <text>Hydrolysis of terminal, non-reducing beta-D-glucosyl residues with release of beta-D-glucose.</text>
        <dbReference type="EC" id="3.2.1.21"/>
    </reaction>
</comment>
<dbReference type="Pfam" id="PF07691">
    <property type="entry name" value="PA14"/>
    <property type="match status" value="1"/>
</dbReference>
<dbReference type="InterPro" id="IPR001764">
    <property type="entry name" value="Glyco_hydro_3_N"/>
</dbReference>
<dbReference type="Pfam" id="PF14310">
    <property type="entry name" value="Fn3-like"/>
    <property type="match status" value="1"/>
</dbReference>
<protein>
    <recommendedName>
        <fullName evidence="4 10">beta-glucosidase</fullName>
        <ecNumber evidence="4 10">3.2.1.21</ecNumber>
    </recommendedName>
</protein>
<organism evidence="12 13">
    <name type="scientific">Sporothrix curviconia</name>
    <dbReference type="NCBI Taxonomy" id="1260050"/>
    <lineage>
        <taxon>Eukaryota</taxon>
        <taxon>Fungi</taxon>
        <taxon>Dikarya</taxon>
        <taxon>Ascomycota</taxon>
        <taxon>Pezizomycotina</taxon>
        <taxon>Sordariomycetes</taxon>
        <taxon>Sordariomycetidae</taxon>
        <taxon>Ophiostomatales</taxon>
        <taxon>Ophiostomataceae</taxon>
        <taxon>Sporothrix</taxon>
    </lineage>
</organism>
<evidence type="ECO:0000256" key="7">
    <source>
        <dbReference type="ARBA" id="ARBA00023277"/>
    </source>
</evidence>
<name>A0ABP0C787_9PEZI</name>
<keyword evidence="6" id="KW-0325">Glycoprotein</keyword>
<evidence type="ECO:0000256" key="10">
    <source>
        <dbReference type="RuleBase" id="RU361161"/>
    </source>
</evidence>
<keyword evidence="8 10" id="KW-0326">Glycosidase</keyword>
<dbReference type="Gene3D" id="3.20.20.300">
    <property type="entry name" value="Glycoside hydrolase, family 3, N-terminal domain"/>
    <property type="match status" value="1"/>
</dbReference>
<comment type="similarity">
    <text evidence="3 10">Belongs to the glycosyl hydrolase 3 family.</text>
</comment>
<dbReference type="EC" id="3.2.1.21" evidence="4 10"/>
<evidence type="ECO:0000256" key="6">
    <source>
        <dbReference type="ARBA" id="ARBA00023180"/>
    </source>
</evidence>
<comment type="caution">
    <text evidence="12">The sequence shown here is derived from an EMBL/GenBank/DDBJ whole genome shotgun (WGS) entry which is preliminary data.</text>
</comment>
<dbReference type="PROSITE" id="PS51820">
    <property type="entry name" value="PA14"/>
    <property type="match status" value="1"/>
</dbReference>
<evidence type="ECO:0000256" key="5">
    <source>
        <dbReference type="ARBA" id="ARBA00022801"/>
    </source>
</evidence>
<evidence type="ECO:0000313" key="13">
    <source>
        <dbReference type="Proteomes" id="UP001642405"/>
    </source>
</evidence>
<dbReference type="EMBL" id="CAWUHB010000041">
    <property type="protein sequence ID" value="CAK7227874.1"/>
    <property type="molecule type" value="Genomic_DNA"/>
</dbReference>
<proteinExistence type="inferred from homology"/>
<keyword evidence="9 10" id="KW-0624">Polysaccharide degradation</keyword>
<dbReference type="PROSITE" id="PS00775">
    <property type="entry name" value="GLYCOSYL_HYDROL_F3"/>
    <property type="match status" value="1"/>
</dbReference>
<dbReference type="SUPFAM" id="SSF51445">
    <property type="entry name" value="(Trans)glycosidases"/>
    <property type="match status" value="1"/>
</dbReference>
<dbReference type="Gene3D" id="3.40.50.1700">
    <property type="entry name" value="Glycoside hydrolase family 3 C-terminal domain"/>
    <property type="match status" value="1"/>
</dbReference>
<dbReference type="Gene3D" id="2.60.40.10">
    <property type="entry name" value="Immunoglobulins"/>
    <property type="match status" value="1"/>
</dbReference>
<dbReference type="Proteomes" id="UP001642405">
    <property type="component" value="Unassembled WGS sequence"/>
</dbReference>
<dbReference type="PANTHER" id="PTHR42715">
    <property type="entry name" value="BETA-GLUCOSIDASE"/>
    <property type="match status" value="1"/>
</dbReference>
<dbReference type="PANTHER" id="PTHR42715:SF16">
    <property type="entry name" value="BETA-GLUCOSIDASE J-RELATED"/>
    <property type="match status" value="1"/>
</dbReference>
<dbReference type="InterPro" id="IPR002772">
    <property type="entry name" value="Glyco_hydro_3_C"/>
</dbReference>
<dbReference type="InterPro" id="IPR037524">
    <property type="entry name" value="PA14/GLEYA"/>
</dbReference>
<comment type="pathway">
    <text evidence="2 10">Glycan metabolism; cellulose degradation.</text>
</comment>
<dbReference type="SMART" id="SM01217">
    <property type="entry name" value="Fn3_like"/>
    <property type="match status" value="1"/>
</dbReference>
<dbReference type="Pfam" id="PF01915">
    <property type="entry name" value="Glyco_hydro_3_C"/>
    <property type="match status" value="1"/>
</dbReference>
<feature type="domain" description="PA14" evidence="11">
    <location>
        <begin position="408"/>
        <end position="569"/>
    </location>
</feature>
<dbReference type="PRINTS" id="PR00133">
    <property type="entry name" value="GLHYDRLASE3"/>
</dbReference>
<dbReference type="InterPro" id="IPR017853">
    <property type="entry name" value="GH"/>
</dbReference>
<dbReference type="InterPro" id="IPR026891">
    <property type="entry name" value="Fn3-like"/>
</dbReference>
<dbReference type="InterPro" id="IPR036962">
    <property type="entry name" value="Glyco_hydro_3_N_sf"/>
</dbReference>
<evidence type="ECO:0000259" key="11">
    <source>
        <dbReference type="PROSITE" id="PS51820"/>
    </source>
</evidence>